<evidence type="ECO:0000313" key="1">
    <source>
        <dbReference type="Ensembl" id="ENSPSTP00000020254.1"/>
    </source>
</evidence>
<accession>A0A8C9LDF1</accession>
<dbReference type="Proteomes" id="UP000694428">
    <property type="component" value="Unplaced"/>
</dbReference>
<keyword evidence="2" id="KW-1185">Reference proteome</keyword>
<name>A0A8C9LDF1_PAVCR</name>
<dbReference type="Ensembl" id="ENSPSTT00000021238.1">
    <property type="protein sequence ID" value="ENSPSTP00000020254.1"/>
    <property type="gene ID" value="ENSPSTG00000014686.1"/>
</dbReference>
<protein>
    <submittedName>
        <fullName evidence="1">Uncharacterized protein</fullName>
    </submittedName>
</protein>
<reference evidence="1" key="2">
    <citation type="submission" date="2025-09" db="UniProtKB">
        <authorList>
            <consortium name="Ensembl"/>
        </authorList>
    </citation>
    <scope>IDENTIFICATION</scope>
</reference>
<organism evidence="1 2">
    <name type="scientific">Pavo cristatus</name>
    <name type="common">Indian peafowl</name>
    <name type="synonym">Blue peafowl</name>
    <dbReference type="NCBI Taxonomy" id="9049"/>
    <lineage>
        <taxon>Eukaryota</taxon>
        <taxon>Metazoa</taxon>
        <taxon>Chordata</taxon>
        <taxon>Craniata</taxon>
        <taxon>Vertebrata</taxon>
        <taxon>Euteleostomi</taxon>
        <taxon>Archelosauria</taxon>
        <taxon>Archosauria</taxon>
        <taxon>Dinosauria</taxon>
        <taxon>Saurischia</taxon>
        <taxon>Theropoda</taxon>
        <taxon>Coelurosauria</taxon>
        <taxon>Aves</taxon>
        <taxon>Neognathae</taxon>
        <taxon>Galloanserae</taxon>
        <taxon>Galliformes</taxon>
        <taxon>Phasianidae</taxon>
        <taxon>Phasianinae</taxon>
        <taxon>Pavo</taxon>
    </lineage>
</organism>
<dbReference type="AlphaFoldDB" id="A0A8C9LDF1"/>
<evidence type="ECO:0000313" key="2">
    <source>
        <dbReference type="Proteomes" id="UP000694428"/>
    </source>
</evidence>
<proteinExistence type="predicted"/>
<sequence>MFPFQGVLRLVFQIYDFEFLNAIGVSCFGECQNEPGSKFVTWKHLRISDALQDAGIGFILVIDRRQDKWTSVKASILRIA</sequence>
<reference evidence="1" key="1">
    <citation type="submission" date="2025-08" db="UniProtKB">
        <authorList>
            <consortium name="Ensembl"/>
        </authorList>
    </citation>
    <scope>IDENTIFICATION</scope>
</reference>